<proteinExistence type="predicted"/>
<sequence length="320" mass="35018">MLAIPDGFRTNLRSHADDADDWLGRLPGLADRYLAAWRLVRDGNHVWHGYVGIVIPVRLPDGTAAALKISYPSPESAHEAAALTVWAGRGAVRVLRADPARQVTLLERLDNTRLLREVPVPQAIRVWGELVREMSGPVPAGPHAFDSLTDLARRWQRELPERWDRLGRPGPSWLLDEALAVCREAACGDPVSAQSNPALIHTDLHFENILATPDGTRWRAIDPKPLLGVAEFAVAPMLWNRLGELGGGAESLRTRCDALSEAAGLDRDLARRWSVAREVENHLDYLESGLPGNATRSLWVATALCGRADPDVDPAGLATL</sequence>
<keyword evidence="2" id="KW-1185">Reference proteome</keyword>
<dbReference type="EMBL" id="FNAB01000023">
    <property type="protein sequence ID" value="SDE61142.1"/>
    <property type="molecule type" value="Genomic_DNA"/>
</dbReference>
<dbReference type="GO" id="GO:0016773">
    <property type="term" value="F:phosphotransferase activity, alcohol group as acceptor"/>
    <property type="evidence" value="ECO:0007669"/>
    <property type="project" value="InterPro"/>
</dbReference>
<dbReference type="AlphaFoldDB" id="A0A1G7EBT9"/>
<reference evidence="1 2" key="1">
    <citation type="submission" date="2016-10" db="EMBL/GenBank/DDBJ databases">
        <authorList>
            <person name="de Groot N.N."/>
        </authorList>
    </citation>
    <scope>NUCLEOTIDE SEQUENCE [LARGE SCALE GENOMIC DNA]</scope>
    <source>
        <strain evidence="1 2">JCM 11308</strain>
    </source>
</reference>
<name>A0A1G7EBT9_9NOCA</name>
<protein>
    <submittedName>
        <fullName evidence="1">Streptomycin 6-kinase</fullName>
    </submittedName>
</protein>
<dbReference type="SUPFAM" id="SSF56112">
    <property type="entry name" value="Protein kinase-like (PK-like)"/>
    <property type="match status" value="1"/>
</dbReference>
<dbReference type="RefSeq" id="WP_072843753.1">
    <property type="nucleotide sequence ID" value="NZ_FNAB01000023.1"/>
</dbReference>
<dbReference type="Proteomes" id="UP000199417">
    <property type="component" value="Unassembled WGS sequence"/>
</dbReference>
<dbReference type="GO" id="GO:0016301">
    <property type="term" value="F:kinase activity"/>
    <property type="evidence" value="ECO:0007669"/>
    <property type="project" value="UniProtKB-KW"/>
</dbReference>
<dbReference type="InterPro" id="IPR006748">
    <property type="entry name" value="NH2Glyco/OHUrea_AB-resist_kin"/>
</dbReference>
<accession>A0A1G7EBT9</accession>
<keyword evidence="1" id="KW-0808">Transferase</keyword>
<dbReference type="GO" id="GO:0019748">
    <property type="term" value="P:secondary metabolic process"/>
    <property type="evidence" value="ECO:0007669"/>
    <property type="project" value="InterPro"/>
</dbReference>
<dbReference type="Pfam" id="PF04655">
    <property type="entry name" value="APH_6_hur"/>
    <property type="match status" value="1"/>
</dbReference>
<evidence type="ECO:0000313" key="1">
    <source>
        <dbReference type="EMBL" id="SDE61142.1"/>
    </source>
</evidence>
<keyword evidence="1" id="KW-0418">Kinase</keyword>
<dbReference type="InterPro" id="IPR011009">
    <property type="entry name" value="Kinase-like_dom_sf"/>
</dbReference>
<dbReference type="STRING" id="168276.SAMN05444580_12338"/>
<evidence type="ECO:0000313" key="2">
    <source>
        <dbReference type="Proteomes" id="UP000199417"/>
    </source>
</evidence>
<gene>
    <name evidence="1" type="ORF">SAMN05444580_12338</name>
</gene>
<organism evidence="1 2">
    <name type="scientific">Rhodococcus tukisamuensis</name>
    <dbReference type="NCBI Taxonomy" id="168276"/>
    <lineage>
        <taxon>Bacteria</taxon>
        <taxon>Bacillati</taxon>
        <taxon>Actinomycetota</taxon>
        <taxon>Actinomycetes</taxon>
        <taxon>Mycobacteriales</taxon>
        <taxon>Nocardiaceae</taxon>
        <taxon>Rhodococcus</taxon>
    </lineage>
</organism>